<feature type="repeat" description="ANK" evidence="3">
    <location>
        <begin position="443"/>
        <end position="475"/>
    </location>
</feature>
<reference evidence="5 6" key="1">
    <citation type="submission" date="2015-05" db="EMBL/GenBank/DDBJ databases">
        <title>Genome sequencing and analysis of members of genus Stenotrophomonas.</title>
        <authorList>
            <person name="Patil P.P."/>
            <person name="Midha S."/>
            <person name="Patil P.B."/>
        </authorList>
    </citation>
    <scope>NUCLEOTIDE SEQUENCE [LARGE SCALE GENOMIC DNA]</scope>
    <source>
        <strain evidence="5 6">DSM 21508</strain>
    </source>
</reference>
<feature type="transmembrane region" description="Helical" evidence="4">
    <location>
        <begin position="30"/>
        <end position="48"/>
    </location>
</feature>
<feature type="repeat" description="ANK" evidence="3">
    <location>
        <begin position="476"/>
        <end position="508"/>
    </location>
</feature>
<evidence type="ECO:0000256" key="3">
    <source>
        <dbReference type="PROSITE-ProRule" id="PRU00023"/>
    </source>
</evidence>
<keyword evidence="4" id="KW-0812">Transmembrane</keyword>
<evidence type="ECO:0000256" key="1">
    <source>
        <dbReference type="ARBA" id="ARBA00022737"/>
    </source>
</evidence>
<evidence type="ECO:0000313" key="5">
    <source>
        <dbReference type="EMBL" id="KRG76728.1"/>
    </source>
</evidence>
<feature type="transmembrane region" description="Helical" evidence="4">
    <location>
        <begin position="69"/>
        <end position="88"/>
    </location>
</feature>
<dbReference type="PROSITE" id="PS50297">
    <property type="entry name" value="ANK_REP_REGION"/>
    <property type="match status" value="7"/>
</dbReference>
<comment type="caution">
    <text evidence="5">The sequence shown here is derived from an EMBL/GenBank/DDBJ whole genome shotgun (WGS) entry which is preliminary data.</text>
</comment>
<evidence type="ECO:0000313" key="6">
    <source>
        <dbReference type="Proteomes" id="UP000051386"/>
    </source>
</evidence>
<name>A0A0R0DH69_9GAMM</name>
<feature type="repeat" description="ANK" evidence="3">
    <location>
        <begin position="762"/>
        <end position="794"/>
    </location>
</feature>
<dbReference type="EMBL" id="LDJK01000007">
    <property type="protein sequence ID" value="KRG76728.1"/>
    <property type="molecule type" value="Genomic_DNA"/>
</dbReference>
<feature type="repeat" description="ANK" evidence="3">
    <location>
        <begin position="893"/>
        <end position="925"/>
    </location>
</feature>
<dbReference type="InterPro" id="IPR002110">
    <property type="entry name" value="Ankyrin_rpt"/>
</dbReference>
<dbReference type="SUPFAM" id="SSF48403">
    <property type="entry name" value="Ankyrin repeat"/>
    <property type="match status" value="2"/>
</dbReference>
<dbReference type="AlphaFoldDB" id="A0A0R0DH69"/>
<keyword evidence="1" id="KW-0677">Repeat</keyword>
<dbReference type="Pfam" id="PF00023">
    <property type="entry name" value="Ank"/>
    <property type="match status" value="1"/>
</dbReference>
<keyword evidence="2 3" id="KW-0040">ANK repeat</keyword>
<feature type="repeat" description="ANK" evidence="3">
    <location>
        <begin position="344"/>
        <end position="376"/>
    </location>
</feature>
<evidence type="ECO:0000256" key="4">
    <source>
        <dbReference type="SAM" id="Phobius"/>
    </source>
</evidence>
<feature type="repeat" description="ANK" evidence="3">
    <location>
        <begin position="926"/>
        <end position="958"/>
    </location>
</feature>
<gene>
    <name evidence="5" type="ORF">ABB28_02735</name>
</gene>
<dbReference type="Proteomes" id="UP000051386">
    <property type="component" value="Unassembled WGS sequence"/>
</dbReference>
<dbReference type="InterPro" id="IPR036770">
    <property type="entry name" value="Ankyrin_rpt-contain_sf"/>
</dbReference>
<dbReference type="RefSeq" id="WP_057507144.1">
    <property type="nucleotide sequence ID" value="NZ_LDJK01000007.1"/>
</dbReference>
<feature type="repeat" description="ANK" evidence="3">
    <location>
        <begin position="860"/>
        <end position="892"/>
    </location>
</feature>
<feature type="repeat" description="ANK" evidence="3">
    <location>
        <begin position="377"/>
        <end position="409"/>
    </location>
</feature>
<feature type="repeat" description="ANK" evidence="3">
    <location>
        <begin position="1044"/>
        <end position="1076"/>
    </location>
</feature>
<sequence length="1113" mass="116759">MTDPHPRLVPAALVLGAVLAAASAVGGLPGVLLAALAQPAFALGVSWLRRSRVPRALPQVIREELPALLVLWLAGPAVLALLMAWPLAALRESGSLAAALGLAVLLGVGLLAVWRTWPLWSDVERLAGGLQRHATGLAGRELGAWRGLAVAALVLALCTLVVMPAWPELLPPALRWPAVVVTVLLSPLLHLLLQRVVPAGTAPSAPSHGMQELRSAWQAHEQPDADTAPVALEAMPADALSPALYEAARHGRIDRALQLLQAGADPHAAPDPQWRDQRNLPVLAAVLPDLRLLRELIARGVDVNAPHKGMTPLLAATRDSWHGRPEAVMTLLANGADSRATDADGNTPLHHAARSSDPGVAALLRDAAAEIDALNNEGWSPLAVACQVGNWRLARFLLERGARTETTEGIPVLLAAAATEDDDPAGVQLLLKHKARADARDRQRRSALHEAALAGHTAILDALLAAGANLEARDALGRTPLLEAAAGGRAAVIEHLLRHKPDLAAVDADGRNALLLAAMATDVPPLMVKRLLELGLVADLDDPLARRAVDSAAEAGRWAIVAMLDASYALPAAVSDGLLASSEDGEVATSLLPDRPPLELLRESLRFGNLDGMESMARLCRAEELGSLLHEPELALDPRAVAWLLKQGASHEVLDACTDTPMFALLARGVDAVPALQVMLEQGVSPAGGGGLARFLAACAQHDQASRGLEQLALELLERGADPFAASPAGDPPLALAVRLGWLRLQQSLLGLGVDREARDSHGMTALHLATALGREAALKLLVRHGASPEARAADGQTPLGVALSSGRRDLADWLDWRVWSLPRRTLRESDLAAAATAGDVDAVRRLIDLGFAVDSVDAQGCTALLRAAGGGHLPVVDLLLARSADPQHASASGATPLSAAVSMRQMDIVSALLDAGAQLEHRLPGGVTVLMLASALGLPDIVARLLTASADVHASDAQQLAALHCAALYGFSARDRSRLLALLDTLLLAGAEPDKAAAGEVTPLLLLLGARAEPGTACDEQVVLAGVERLLDEDVSLEVRDPRGFGPLHLAALHGLPLLVQRLLRAGADPEARDTLNRSPREIAVMRGFIDVAAEFQPRVPGVSSMARFLRE</sequence>
<feature type="transmembrane region" description="Helical" evidence="4">
    <location>
        <begin position="94"/>
        <end position="114"/>
    </location>
</feature>
<dbReference type="PROSITE" id="PS50088">
    <property type="entry name" value="ANK_REPEAT"/>
    <property type="match status" value="9"/>
</dbReference>
<protein>
    <submittedName>
        <fullName evidence="5">Ankyrin</fullName>
    </submittedName>
</protein>
<evidence type="ECO:0000256" key="2">
    <source>
        <dbReference type="ARBA" id="ARBA00023043"/>
    </source>
</evidence>
<keyword evidence="4" id="KW-0472">Membrane</keyword>
<dbReference type="SMART" id="SM00248">
    <property type="entry name" value="ANK"/>
    <property type="match status" value="17"/>
</dbReference>
<organism evidence="5 6">
    <name type="scientific">Stenotrophomonas chelatiphaga</name>
    <dbReference type="NCBI Taxonomy" id="517011"/>
    <lineage>
        <taxon>Bacteria</taxon>
        <taxon>Pseudomonadati</taxon>
        <taxon>Pseudomonadota</taxon>
        <taxon>Gammaproteobacteria</taxon>
        <taxon>Lysobacterales</taxon>
        <taxon>Lysobacteraceae</taxon>
        <taxon>Stenotrophomonas</taxon>
    </lineage>
</organism>
<dbReference type="PANTHER" id="PTHR24198">
    <property type="entry name" value="ANKYRIN REPEAT AND PROTEIN KINASE DOMAIN-CONTAINING PROTEIN"/>
    <property type="match status" value="1"/>
</dbReference>
<accession>A0A0R0DH69</accession>
<dbReference type="PANTHER" id="PTHR24198:SF165">
    <property type="entry name" value="ANKYRIN REPEAT-CONTAINING PROTEIN-RELATED"/>
    <property type="match status" value="1"/>
</dbReference>
<dbReference type="Pfam" id="PF12796">
    <property type="entry name" value="Ank_2"/>
    <property type="match status" value="4"/>
</dbReference>
<keyword evidence="4" id="KW-1133">Transmembrane helix</keyword>
<dbReference type="PATRIC" id="fig|517011.3.peg.2903"/>
<dbReference type="Gene3D" id="1.25.40.20">
    <property type="entry name" value="Ankyrin repeat-containing domain"/>
    <property type="match status" value="7"/>
</dbReference>
<proteinExistence type="predicted"/>
<keyword evidence="6" id="KW-1185">Reference proteome</keyword>
<feature type="transmembrane region" description="Helical" evidence="4">
    <location>
        <begin position="147"/>
        <end position="167"/>
    </location>
</feature>